<keyword evidence="4 7" id="KW-0418">Kinase</keyword>
<proteinExistence type="inferred from homology"/>
<dbReference type="InterPro" id="IPR020590">
    <property type="entry name" value="Guanylate_kinase_CS"/>
</dbReference>
<evidence type="ECO:0000256" key="1">
    <source>
        <dbReference type="ARBA" id="ARBA00003531"/>
    </source>
</evidence>
<dbReference type="SMART" id="SM00072">
    <property type="entry name" value="GuKc"/>
    <property type="match status" value="1"/>
</dbReference>
<reference evidence="7" key="1">
    <citation type="submission" date="2021-04" db="EMBL/GenBank/DDBJ databases">
        <title>Proteiniclasticum sedimins sp. nov., an obligate anaerobic bacterium isolated from anaerobic sludge.</title>
        <authorList>
            <person name="Liu J."/>
        </authorList>
    </citation>
    <scope>NUCLEOTIDE SEQUENCE</scope>
    <source>
        <strain evidence="7">BAD-10</strain>
    </source>
</reference>
<dbReference type="GO" id="GO:0005829">
    <property type="term" value="C:cytosol"/>
    <property type="evidence" value="ECO:0007669"/>
    <property type="project" value="TreeGrafter"/>
</dbReference>
<evidence type="ECO:0000256" key="4">
    <source>
        <dbReference type="ARBA" id="ARBA00022777"/>
    </source>
</evidence>
<dbReference type="PANTHER" id="PTHR23117:SF13">
    <property type="entry name" value="GUANYLATE KINASE"/>
    <property type="match status" value="1"/>
</dbReference>
<name>A0A941CSM2_9CLOT</name>
<comment type="caution">
    <text evidence="7">The sequence shown here is derived from an EMBL/GenBank/DDBJ whole genome shotgun (WGS) entry which is preliminary data.</text>
</comment>
<dbReference type="PANTHER" id="PTHR23117">
    <property type="entry name" value="GUANYLATE KINASE-RELATED"/>
    <property type="match status" value="1"/>
</dbReference>
<dbReference type="Proteomes" id="UP000675379">
    <property type="component" value="Unassembled WGS sequence"/>
</dbReference>
<comment type="function">
    <text evidence="1">Essential for recycling GMP and indirectly, cGMP.</text>
</comment>
<dbReference type="PROSITE" id="PS00856">
    <property type="entry name" value="GUANYLATE_KINASE_1"/>
    <property type="match status" value="1"/>
</dbReference>
<protein>
    <submittedName>
        <fullName evidence="7">Guanylate kinase</fullName>
    </submittedName>
</protein>
<dbReference type="CDD" id="cd00071">
    <property type="entry name" value="GMPK"/>
    <property type="match status" value="1"/>
</dbReference>
<dbReference type="PROSITE" id="PS50052">
    <property type="entry name" value="GUANYLATE_KINASE_2"/>
    <property type="match status" value="1"/>
</dbReference>
<evidence type="ECO:0000259" key="6">
    <source>
        <dbReference type="PROSITE" id="PS50052"/>
    </source>
</evidence>
<organism evidence="7 8">
    <name type="scientific">Proteiniclasticum sediminis</name>
    <dbReference type="NCBI Taxonomy" id="2804028"/>
    <lineage>
        <taxon>Bacteria</taxon>
        <taxon>Bacillati</taxon>
        <taxon>Bacillota</taxon>
        <taxon>Clostridia</taxon>
        <taxon>Eubacteriales</taxon>
        <taxon>Clostridiaceae</taxon>
        <taxon>Proteiniclasticum</taxon>
    </lineage>
</organism>
<comment type="similarity">
    <text evidence="2">Belongs to the guanylate kinase family.</text>
</comment>
<comment type="catalytic activity">
    <reaction evidence="5">
        <text>GMP + ATP = GDP + ADP</text>
        <dbReference type="Rhea" id="RHEA:20780"/>
        <dbReference type="ChEBI" id="CHEBI:30616"/>
        <dbReference type="ChEBI" id="CHEBI:58115"/>
        <dbReference type="ChEBI" id="CHEBI:58189"/>
        <dbReference type="ChEBI" id="CHEBI:456216"/>
        <dbReference type="EC" id="2.7.4.8"/>
    </reaction>
</comment>
<dbReference type="EMBL" id="JAGSCS010000015">
    <property type="protein sequence ID" value="MBR0576844.1"/>
    <property type="molecule type" value="Genomic_DNA"/>
</dbReference>
<sequence length="175" mass="20086">MIYIITGPSGAGKTLVGEYLKSKGLRELVSHTTRAPRPGEKDGEAYHFVDRETFQSTPKVEESEYAGNLYGVSRAEVDAKLCLGDVVAVTDFRGARSFKKHFGDEVRVIFVDSSVKNLRQRMKKRGDSPENIRRRILHRRNSRETGHRLFADYIVDNNSSIRTLYRKVDQLLRRR</sequence>
<dbReference type="GO" id="GO:0004385">
    <property type="term" value="F:GMP kinase activity"/>
    <property type="evidence" value="ECO:0007669"/>
    <property type="project" value="UniProtKB-EC"/>
</dbReference>
<evidence type="ECO:0000256" key="3">
    <source>
        <dbReference type="ARBA" id="ARBA00022679"/>
    </source>
</evidence>
<evidence type="ECO:0000313" key="8">
    <source>
        <dbReference type="Proteomes" id="UP000675379"/>
    </source>
</evidence>
<feature type="domain" description="Guanylate kinase-like" evidence="6">
    <location>
        <begin position="1"/>
        <end position="173"/>
    </location>
</feature>
<dbReference type="Gene3D" id="3.40.50.300">
    <property type="entry name" value="P-loop containing nucleotide triphosphate hydrolases"/>
    <property type="match status" value="1"/>
</dbReference>
<dbReference type="RefSeq" id="WP_211802263.1">
    <property type="nucleotide sequence ID" value="NZ_JAGSCS010000015.1"/>
</dbReference>
<dbReference type="InterPro" id="IPR008144">
    <property type="entry name" value="Guanylate_kin-like_dom"/>
</dbReference>
<dbReference type="AlphaFoldDB" id="A0A941CSM2"/>
<dbReference type="Pfam" id="PF00625">
    <property type="entry name" value="Guanylate_kin"/>
    <property type="match status" value="1"/>
</dbReference>
<evidence type="ECO:0000256" key="5">
    <source>
        <dbReference type="ARBA" id="ARBA00048594"/>
    </source>
</evidence>
<dbReference type="InterPro" id="IPR008145">
    <property type="entry name" value="GK/Ca_channel_bsu"/>
</dbReference>
<dbReference type="InterPro" id="IPR027417">
    <property type="entry name" value="P-loop_NTPase"/>
</dbReference>
<evidence type="ECO:0000256" key="2">
    <source>
        <dbReference type="ARBA" id="ARBA00005790"/>
    </source>
</evidence>
<gene>
    <name evidence="7" type="ORF">KCG48_10935</name>
</gene>
<accession>A0A941CSM2</accession>
<dbReference type="SUPFAM" id="SSF52540">
    <property type="entry name" value="P-loop containing nucleoside triphosphate hydrolases"/>
    <property type="match status" value="1"/>
</dbReference>
<keyword evidence="8" id="KW-1185">Reference proteome</keyword>
<keyword evidence="3" id="KW-0808">Transferase</keyword>
<evidence type="ECO:0000313" key="7">
    <source>
        <dbReference type="EMBL" id="MBR0576844.1"/>
    </source>
</evidence>